<feature type="region of interest" description="Disordered" evidence="1">
    <location>
        <begin position="908"/>
        <end position="981"/>
    </location>
</feature>
<dbReference type="SMART" id="SM00355">
    <property type="entry name" value="ZnF_C2H2"/>
    <property type="match status" value="2"/>
</dbReference>
<evidence type="ECO:0000313" key="3">
    <source>
        <dbReference type="EMBL" id="CVL08872.1"/>
    </source>
</evidence>
<protein>
    <recommendedName>
        <fullName evidence="2">C2H2-type domain-containing protein</fullName>
    </recommendedName>
</protein>
<evidence type="ECO:0000256" key="1">
    <source>
        <dbReference type="SAM" id="MobiDB-lite"/>
    </source>
</evidence>
<feature type="compositionally biased region" description="Acidic residues" evidence="1">
    <location>
        <begin position="402"/>
        <end position="425"/>
    </location>
</feature>
<evidence type="ECO:0000259" key="2">
    <source>
        <dbReference type="SMART" id="SM00355"/>
    </source>
</evidence>
<feature type="region of interest" description="Disordered" evidence="1">
    <location>
        <begin position="398"/>
        <end position="429"/>
    </location>
</feature>
<comment type="caution">
    <text evidence="3">The sequence shown here is derived from an EMBL/GenBank/DDBJ whole genome shotgun (WGS) entry which is preliminary data.</text>
</comment>
<dbReference type="VEuPathDB" id="FungiDB:FMAN_14107"/>
<sequence>MPENEYSTYTRLYSQLSSEKLAKLDRLGLHLNSPEPAIICKQCGYAITADKDRVARHLGEIHNVDKVARRGLNKLIRSLNLPDPKSLRSRPDDSAPHPYLKSLTGASSCRHCGLRSVSHDVLQSHLRHTHPAEIELARKSGRHWLRDHIKTGLTLQSWTAQGVHKSWTVEIEGAQTSERQLNANILLQETPDAIKDFAQQLLSEEQERLESRLSRKDLVQDTTEANLMTNWMRRTGWERLLKNARRDILVAMSDLPILTGRPLRLEMHAGESLLSSVAVEQRLASIMGATDRLFDRCGNTIRSTDVCVRRWLRGRLPDRPYKAPFELVSKSSSERVYRKELKRCLCFWLRLLQFPPRTVKVILGQSLRRSQRQELTRLWEDPAWSVNQDTLLTDASLPCDESVSDESSDEDQDEDEGQGSEDDCTEWSREESLDYSDGYSSTRNSPTPHTTTAADPAADLVLRLAYYMTTEDFADGRSSSTMLVFFSAVRGLSDPDGEQYLRPHRFTPILSRLIYCIRLVFIEAILPQLEHPYVNIASRPRHGQLQILNAARREKMCDGTMSSMGEFFSLLDYGRALRRSEGPVYHFYWSEDGQTLSWDGQTCLTMTQFRSLAHEALSQASAHCKRLMYDWDPDYLDLAEVRDRLSNTTNGYSFVSDPANKLEDAYLELFMRACISPADGLLQKRGKDQSSWDVKAARAYLSAHDDLLRCLTALFQLDWGHACRISELLTLECYNTASRLRGICVYGAKLCAITRSHKARLTTNNEFQVARFFSPAVSRLVYQYLVYIQPTAHALLRKCFHATPRGVLLFTPLHRQATWTTKTFTDELRRLSRSVPGISFQIGAQLTAGEDIAFVWQSGHRPLQRHTTYGLDGAFPDQLQPALLKIYAKLSAEWQAFLRIDEQPNLNSTTPNVSSHGNDSNDHVYGTENIEPLSGRKRPNIGINQAGTAHLQKKRKAGPDTQENHSYSVGSAALDETTIPM</sequence>
<dbReference type="Proteomes" id="UP000184255">
    <property type="component" value="Unassembled WGS sequence"/>
</dbReference>
<feature type="region of interest" description="Disordered" evidence="1">
    <location>
        <begin position="435"/>
        <end position="454"/>
    </location>
</feature>
<reference evidence="4" key="1">
    <citation type="journal article" date="2016" name="Genome Biol. Evol.">
        <title>Comparative 'omics' of the Fusarium fujikuroi species complex highlights differences in genetic potential and metabolite synthesis.</title>
        <authorList>
            <person name="Niehaus E.-M."/>
            <person name="Muensterkoetter M."/>
            <person name="Proctor R.H."/>
            <person name="Brown D.W."/>
            <person name="Sharon A."/>
            <person name="Idan Y."/>
            <person name="Oren-Young L."/>
            <person name="Sieber C.M."/>
            <person name="Novak O."/>
            <person name="Pencik A."/>
            <person name="Tarkowska D."/>
            <person name="Hromadova K."/>
            <person name="Freeman S."/>
            <person name="Maymon M."/>
            <person name="Elazar M."/>
            <person name="Youssef S.A."/>
            <person name="El-Shabrawy E.S.M."/>
            <person name="Shalaby A.B.A."/>
            <person name="Houterman P."/>
            <person name="Brock N.L."/>
            <person name="Burkhardt I."/>
            <person name="Tsavkelova E.A."/>
            <person name="Dickschat J.S."/>
            <person name="Galuszka P."/>
            <person name="Gueldener U."/>
            <person name="Tudzynski B."/>
        </authorList>
    </citation>
    <scope>NUCLEOTIDE SEQUENCE [LARGE SCALE GENOMIC DNA]</scope>
    <source>
        <strain evidence="4">MRC7560</strain>
    </source>
</reference>
<feature type="compositionally biased region" description="Polar residues" evidence="1">
    <location>
        <begin position="908"/>
        <end position="918"/>
    </location>
</feature>
<accession>A0A1L7UI40</accession>
<dbReference type="EMBL" id="FCQH01000027">
    <property type="protein sequence ID" value="CVL08872.1"/>
    <property type="molecule type" value="Genomic_DNA"/>
</dbReference>
<dbReference type="RefSeq" id="XP_041691345.1">
    <property type="nucleotide sequence ID" value="XM_041826023.1"/>
</dbReference>
<dbReference type="InterPro" id="IPR013087">
    <property type="entry name" value="Znf_C2H2_type"/>
</dbReference>
<organism evidence="3 4">
    <name type="scientific">Fusarium mangiferae</name>
    <name type="common">Mango malformation disease fungus</name>
    <dbReference type="NCBI Taxonomy" id="192010"/>
    <lineage>
        <taxon>Eukaryota</taxon>
        <taxon>Fungi</taxon>
        <taxon>Dikarya</taxon>
        <taxon>Ascomycota</taxon>
        <taxon>Pezizomycotina</taxon>
        <taxon>Sordariomycetes</taxon>
        <taxon>Hypocreomycetidae</taxon>
        <taxon>Hypocreales</taxon>
        <taxon>Nectriaceae</taxon>
        <taxon>Fusarium</taxon>
        <taxon>Fusarium fujikuroi species complex</taxon>
    </lineage>
</organism>
<dbReference type="Pfam" id="PF12013">
    <property type="entry name" value="OrsD"/>
    <property type="match status" value="1"/>
</dbReference>
<gene>
    <name evidence="3" type="ORF">FMAN_14107</name>
</gene>
<keyword evidence="4" id="KW-1185">Reference proteome</keyword>
<proteinExistence type="predicted"/>
<dbReference type="AlphaFoldDB" id="A0A1L7UI40"/>
<name>A0A1L7UI40_FUSMA</name>
<dbReference type="GeneID" id="65093356"/>
<feature type="domain" description="C2H2-type" evidence="2">
    <location>
        <begin position="107"/>
        <end position="130"/>
    </location>
</feature>
<dbReference type="InterPro" id="IPR022698">
    <property type="entry name" value="OrsD"/>
</dbReference>
<evidence type="ECO:0000313" key="4">
    <source>
        <dbReference type="Proteomes" id="UP000184255"/>
    </source>
</evidence>
<feature type="domain" description="C2H2-type" evidence="2">
    <location>
        <begin position="38"/>
        <end position="62"/>
    </location>
</feature>